<accession>W4LW97</accession>
<evidence type="ECO:0008006" key="4">
    <source>
        <dbReference type="Google" id="ProtNLM"/>
    </source>
</evidence>
<reference evidence="2 3" key="1">
    <citation type="journal article" date="2014" name="Nature">
        <title>An environmental bacterial taxon with a large and distinct metabolic repertoire.</title>
        <authorList>
            <person name="Wilson M.C."/>
            <person name="Mori T."/>
            <person name="Ruckert C."/>
            <person name="Uria A.R."/>
            <person name="Helf M.J."/>
            <person name="Takada K."/>
            <person name="Gernert C."/>
            <person name="Steffens U.A."/>
            <person name="Heycke N."/>
            <person name="Schmitt S."/>
            <person name="Rinke C."/>
            <person name="Helfrich E.J."/>
            <person name="Brachmann A.O."/>
            <person name="Gurgui C."/>
            <person name="Wakimoto T."/>
            <person name="Kracht M."/>
            <person name="Crusemann M."/>
            <person name="Hentschel U."/>
            <person name="Abe I."/>
            <person name="Matsunaga S."/>
            <person name="Kalinowski J."/>
            <person name="Takeyama H."/>
            <person name="Piel J."/>
        </authorList>
    </citation>
    <scope>NUCLEOTIDE SEQUENCE [LARGE SCALE GENOMIC DNA]</scope>
    <source>
        <strain evidence="3">TSY1</strain>
    </source>
</reference>
<proteinExistence type="inferred from homology"/>
<name>W4LW97_ENTF1</name>
<protein>
    <recommendedName>
        <fullName evidence="4">Asp/Glu racemase</fullName>
    </recommendedName>
</protein>
<dbReference type="GO" id="GO:0047661">
    <property type="term" value="F:amino-acid racemase activity"/>
    <property type="evidence" value="ECO:0007669"/>
    <property type="project" value="InterPro"/>
</dbReference>
<gene>
    <name evidence="2" type="ORF">ETSY1_03850</name>
</gene>
<dbReference type="AlphaFoldDB" id="W4LW97"/>
<dbReference type="Gene3D" id="3.40.50.12500">
    <property type="match status" value="1"/>
</dbReference>
<comment type="similarity">
    <text evidence="1">Belongs to the HyuE racemase family.</text>
</comment>
<evidence type="ECO:0000313" key="3">
    <source>
        <dbReference type="Proteomes" id="UP000019141"/>
    </source>
</evidence>
<dbReference type="InterPro" id="IPR052186">
    <property type="entry name" value="Hydantoin_racemase-like"/>
</dbReference>
<dbReference type="EMBL" id="AZHW01000152">
    <property type="protein sequence ID" value="ETX02369.1"/>
    <property type="molecule type" value="Genomic_DNA"/>
</dbReference>
<dbReference type="HOGENOM" id="CLU_053002_0_0_7"/>
<dbReference type="Proteomes" id="UP000019141">
    <property type="component" value="Unassembled WGS sequence"/>
</dbReference>
<sequence length="249" mass="25754">MDQPTILVINPNTSQEMTAAIDRVAQATVGTQAQAVTLCSQQGPHTIEGPLDAALGTAGMLEVVGAYTAPFDAVVVACFGDPGVDALRMLVRVPVVGIGAASFTQAGFMSQRFAIVTPSVGTPARYAAVTEAMGLSKQFIGTYQTSLAVVDFESGDPAVLQTLVGHAQQAVKEGAECLLFGCAGIADQIAEIEERVGVPCLASVAAGVSQALACLGHRRVRLADGPFRQVNAKALEGFPALQRHYQADA</sequence>
<dbReference type="InterPro" id="IPR015942">
    <property type="entry name" value="Asp/Glu/hydantoin_racemase"/>
</dbReference>
<dbReference type="InterPro" id="IPR053714">
    <property type="entry name" value="Iso_Racemase_Enz_sf"/>
</dbReference>
<dbReference type="PANTHER" id="PTHR28047">
    <property type="entry name" value="PROTEIN DCG1"/>
    <property type="match status" value="1"/>
</dbReference>
<comment type="caution">
    <text evidence="2">The sequence shown here is derived from an EMBL/GenBank/DDBJ whole genome shotgun (WGS) entry which is preliminary data.</text>
</comment>
<evidence type="ECO:0000313" key="2">
    <source>
        <dbReference type="EMBL" id="ETX02369.1"/>
    </source>
</evidence>
<organism evidence="2 3">
    <name type="scientific">Entotheonella factor</name>
    <dbReference type="NCBI Taxonomy" id="1429438"/>
    <lineage>
        <taxon>Bacteria</taxon>
        <taxon>Pseudomonadati</taxon>
        <taxon>Nitrospinota/Tectimicrobiota group</taxon>
        <taxon>Candidatus Tectimicrobiota</taxon>
        <taxon>Candidatus Entotheonellia</taxon>
        <taxon>Candidatus Entotheonellales</taxon>
        <taxon>Candidatus Entotheonellaceae</taxon>
        <taxon>Candidatus Entotheonella</taxon>
    </lineage>
</organism>
<dbReference type="PANTHER" id="PTHR28047:SF5">
    <property type="entry name" value="PROTEIN DCG1"/>
    <property type="match status" value="1"/>
</dbReference>
<dbReference type="Pfam" id="PF01177">
    <property type="entry name" value="Asp_Glu_race"/>
    <property type="match status" value="1"/>
</dbReference>
<evidence type="ECO:0000256" key="1">
    <source>
        <dbReference type="ARBA" id="ARBA00038414"/>
    </source>
</evidence>
<keyword evidence="3" id="KW-1185">Reference proteome</keyword>